<proteinExistence type="predicted"/>
<accession>A0ABU0L7X8</accession>
<dbReference type="EMBL" id="JAUSVY010000001">
    <property type="protein sequence ID" value="MDQ0503256.1"/>
    <property type="molecule type" value="Genomic_DNA"/>
</dbReference>
<evidence type="ECO:0000313" key="1">
    <source>
        <dbReference type="EMBL" id="MDQ0503256.1"/>
    </source>
</evidence>
<dbReference type="Proteomes" id="UP001241747">
    <property type="component" value="Unassembled WGS sequence"/>
</dbReference>
<organism evidence="1 2">
    <name type="scientific">Xanthobacter agilis</name>
    <dbReference type="NCBI Taxonomy" id="47492"/>
    <lineage>
        <taxon>Bacteria</taxon>
        <taxon>Pseudomonadati</taxon>
        <taxon>Pseudomonadota</taxon>
        <taxon>Alphaproteobacteria</taxon>
        <taxon>Hyphomicrobiales</taxon>
        <taxon>Xanthobacteraceae</taxon>
        <taxon>Xanthobacter</taxon>
    </lineage>
</organism>
<gene>
    <name evidence="1" type="ORF">QOZ94_000026</name>
</gene>
<comment type="caution">
    <text evidence="1">The sequence shown here is derived from an EMBL/GenBank/DDBJ whole genome shotgun (WGS) entry which is preliminary data.</text>
</comment>
<evidence type="ECO:0000313" key="2">
    <source>
        <dbReference type="Proteomes" id="UP001241747"/>
    </source>
</evidence>
<name>A0ABU0L7X8_XANAG</name>
<protein>
    <submittedName>
        <fullName evidence="1">ABC-type nitrate/sulfonate/bicarbonate transport system substrate-binding protein</fullName>
    </submittedName>
</protein>
<reference evidence="1 2" key="1">
    <citation type="submission" date="2023-07" db="EMBL/GenBank/DDBJ databases">
        <title>Genomic Encyclopedia of Type Strains, Phase IV (KMG-IV): sequencing the most valuable type-strain genomes for metagenomic binning, comparative biology and taxonomic classification.</title>
        <authorList>
            <person name="Goeker M."/>
        </authorList>
    </citation>
    <scope>NUCLEOTIDE SEQUENCE [LARGE SCALE GENOMIC DNA]</scope>
    <source>
        <strain evidence="1 2">DSM 3770</strain>
    </source>
</reference>
<sequence>MYKKEGLSGVRSENFAEQKEMKAAVASGALAVAAVPTNAALSMKAAGLPIKIVALLDVANSEFISRVGTSGCGKSPPAVHRRRA</sequence>
<keyword evidence="2" id="KW-1185">Reference proteome</keyword>